<organism evidence="2 3">
    <name type="scientific">Tetrahymena thermophila (strain SB210)</name>
    <dbReference type="NCBI Taxonomy" id="312017"/>
    <lineage>
        <taxon>Eukaryota</taxon>
        <taxon>Sar</taxon>
        <taxon>Alveolata</taxon>
        <taxon>Ciliophora</taxon>
        <taxon>Intramacronucleata</taxon>
        <taxon>Oligohymenophorea</taxon>
        <taxon>Hymenostomatida</taxon>
        <taxon>Tetrahymenina</taxon>
        <taxon>Tetrahymenidae</taxon>
        <taxon>Tetrahymena</taxon>
    </lineage>
</organism>
<dbReference type="CDD" id="cd00064">
    <property type="entry name" value="FU"/>
    <property type="match status" value="3"/>
</dbReference>
<gene>
    <name evidence="2" type="ORF">TTHERM_00099880</name>
</gene>
<protein>
    <submittedName>
        <fullName evidence="2">Transmembrane protein, putative</fullName>
    </submittedName>
</protein>
<proteinExistence type="predicted"/>
<evidence type="ECO:0000313" key="3">
    <source>
        <dbReference type="Proteomes" id="UP000009168"/>
    </source>
</evidence>
<dbReference type="GeneID" id="7831942"/>
<dbReference type="OrthoDB" id="290881at2759"/>
<evidence type="ECO:0000313" key="2">
    <source>
        <dbReference type="EMBL" id="EAR91891.3"/>
    </source>
</evidence>
<sequence length="546" mass="62620">MAIIFTTVSVYHAILHVKPVMVQFVYPANIRFIFIKMVHVQVLAIPIMVISLKIVSVFHVILPARLVMANLTKTVCLVKIPYIFIKIKHVQVLVIPKMDITLMVPNVYLVILPVRHALVNLAKIVQLANHPFNFKIGNSCLPCNSTCKTCNGSSNQNCLSCKPSFYLYQDKIQQNEAGSCQSCDQSCLKCQGPSNKDCITCKKNYILLPTLRKCALCEEGYFFNQSSCDQCDQTCLTCTGKNKQDCIDCRQGLILSSVSKTCEKSSQVQNEQERIKYSQDTGCYDQKQQQVVSTCLDQIENSQSNTKILDTLFIVNLSLIAVSSIFTPLGSSLGWIFIQNQQLLGNYIFAYKLVPLRMNQLEMKSSYAHHFFTIISNIVIVKTNNEAILFQLKQFNTLFTINDFWSSFLNNCFVALIVFGFCFGILIIFICLNLRQIQDQTNSRDIAQFSNLVQNIEISNTSQRIFWLLFEWKKSLYILQQLYFLESSLLKIDKQIRTIFQNQIQICEMRIELQCNVNMVEQMTDSNIEKLFEMLNQPKKKNQLNQ</sequence>
<accession>Q234W2</accession>
<evidence type="ECO:0000256" key="1">
    <source>
        <dbReference type="SAM" id="Phobius"/>
    </source>
</evidence>
<keyword evidence="1" id="KW-0472">Membrane</keyword>
<dbReference type="EMBL" id="GG662767">
    <property type="protein sequence ID" value="EAR91891.3"/>
    <property type="molecule type" value="Genomic_DNA"/>
</dbReference>
<dbReference type="SUPFAM" id="SSF57184">
    <property type="entry name" value="Growth factor receptor domain"/>
    <property type="match status" value="1"/>
</dbReference>
<keyword evidence="1 2" id="KW-0812">Transmembrane</keyword>
<dbReference type="AlphaFoldDB" id="Q234W2"/>
<dbReference type="RefSeq" id="XP_001012136.3">
    <property type="nucleotide sequence ID" value="XM_001012136.3"/>
</dbReference>
<dbReference type="KEGG" id="tet:TTHERM_00099880"/>
<dbReference type="Gene3D" id="2.10.220.10">
    <property type="entry name" value="Hormone Receptor, Insulin-like Growth Factor Receptor 1, Chain A, domain 2"/>
    <property type="match status" value="1"/>
</dbReference>
<dbReference type="Proteomes" id="UP000009168">
    <property type="component" value="Unassembled WGS sequence"/>
</dbReference>
<feature type="transmembrane region" description="Helical" evidence="1">
    <location>
        <begin position="312"/>
        <end position="338"/>
    </location>
</feature>
<name>Q234W2_TETTS</name>
<reference evidence="3" key="1">
    <citation type="journal article" date="2006" name="PLoS Biol.">
        <title>Macronuclear genome sequence of the ciliate Tetrahymena thermophila, a model eukaryote.</title>
        <authorList>
            <person name="Eisen J.A."/>
            <person name="Coyne R.S."/>
            <person name="Wu M."/>
            <person name="Wu D."/>
            <person name="Thiagarajan M."/>
            <person name="Wortman J.R."/>
            <person name="Badger J.H."/>
            <person name="Ren Q."/>
            <person name="Amedeo P."/>
            <person name="Jones K.M."/>
            <person name="Tallon L.J."/>
            <person name="Delcher A.L."/>
            <person name="Salzberg S.L."/>
            <person name="Silva J.C."/>
            <person name="Haas B.J."/>
            <person name="Majoros W.H."/>
            <person name="Farzad M."/>
            <person name="Carlton J.M."/>
            <person name="Smith R.K. Jr."/>
            <person name="Garg J."/>
            <person name="Pearlman R.E."/>
            <person name="Karrer K.M."/>
            <person name="Sun L."/>
            <person name="Manning G."/>
            <person name="Elde N.C."/>
            <person name="Turkewitz A.P."/>
            <person name="Asai D.J."/>
            <person name="Wilkes D.E."/>
            <person name="Wang Y."/>
            <person name="Cai H."/>
            <person name="Collins K."/>
            <person name="Stewart B.A."/>
            <person name="Lee S.R."/>
            <person name="Wilamowska K."/>
            <person name="Weinberg Z."/>
            <person name="Ruzzo W.L."/>
            <person name="Wloga D."/>
            <person name="Gaertig J."/>
            <person name="Frankel J."/>
            <person name="Tsao C.-C."/>
            <person name="Gorovsky M.A."/>
            <person name="Keeling P.J."/>
            <person name="Waller R.F."/>
            <person name="Patron N.J."/>
            <person name="Cherry J.M."/>
            <person name="Stover N.A."/>
            <person name="Krieger C.J."/>
            <person name="del Toro C."/>
            <person name="Ryder H.F."/>
            <person name="Williamson S.C."/>
            <person name="Barbeau R.A."/>
            <person name="Hamilton E.P."/>
            <person name="Orias E."/>
        </authorList>
    </citation>
    <scope>NUCLEOTIDE SEQUENCE [LARGE SCALE GENOMIC DNA]</scope>
    <source>
        <strain evidence="3">SB210</strain>
    </source>
</reference>
<keyword evidence="3" id="KW-1185">Reference proteome</keyword>
<feature type="transmembrane region" description="Helical" evidence="1">
    <location>
        <begin position="413"/>
        <end position="434"/>
    </location>
</feature>
<dbReference type="SMART" id="SM00261">
    <property type="entry name" value="FU"/>
    <property type="match status" value="3"/>
</dbReference>
<dbReference type="InParanoid" id="Q234W2"/>
<keyword evidence="1" id="KW-1133">Transmembrane helix</keyword>
<dbReference type="InterPro" id="IPR006212">
    <property type="entry name" value="Furin_repeat"/>
</dbReference>
<feature type="transmembrane region" description="Helical" evidence="1">
    <location>
        <begin position="42"/>
        <end position="62"/>
    </location>
</feature>
<dbReference type="HOGENOM" id="CLU_022109_0_0_1"/>
<dbReference type="InterPro" id="IPR009030">
    <property type="entry name" value="Growth_fac_rcpt_cys_sf"/>
</dbReference>